<dbReference type="AlphaFoldDB" id="A0A077P8A4"/>
<evidence type="ECO:0000313" key="2">
    <source>
        <dbReference type="Proteomes" id="UP000028483"/>
    </source>
</evidence>
<sequence>MLLTTVYLTMSLVLVDTCSLLLLHPNKNNITAKNKIRELVAIF</sequence>
<dbReference type="EMBL" id="CBSX010000160">
    <property type="protein sequence ID" value="CDH06763.1"/>
    <property type="molecule type" value="Genomic_DNA"/>
</dbReference>
<proteinExistence type="predicted"/>
<name>A0A077P8A4_XENBV</name>
<protein>
    <submittedName>
        <fullName evidence="1">Uncharacterized protein</fullName>
    </submittedName>
</protein>
<gene>
    <name evidence="1" type="ORF">XBO1_2420017</name>
</gene>
<accession>A0A077P8A4</accession>
<evidence type="ECO:0000313" key="1">
    <source>
        <dbReference type="EMBL" id="CDH06763.1"/>
    </source>
</evidence>
<dbReference type="Proteomes" id="UP000028483">
    <property type="component" value="Unassembled WGS sequence"/>
</dbReference>
<reference evidence="1" key="1">
    <citation type="submission" date="2013-07" db="EMBL/GenBank/DDBJ databases">
        <title>Sub-species coevolution in mutualistic symbiosis.</title>
        <authorList>
            <person name="Murfin K."/>
            <person name="Klassen J."/>
            <person name="Lee M."/>
            <person name="Forst S."/>
            <person name="Stock P."/>
            <person name="Goodrich-Blair H."/>
        </authorList>
    </citation>
    <scope>NUCLEOTIDE SEQUENCE [LARGE SCALE GENOMIC DNA]</scope>
    <source>
        <strain evidence="1">Oregonense</strain>
    </source>
</reference>
<comment type="caution">
    <text evidence="1">The sequence shown here is derived from an EMBL/GenBank/DDBJ whole genome shotgun (WGS) entry which is preliminary data.</text>
</comment>
<organism evidence="1 2">
    <name type="scientific">Xenorhabdus bovienii str. oregonense</name>
    <dbReference type="NCBI Taxonomy" id="1398202"/>
    <lineage>
        <taxon>Bacteria</taxon>
        <taxon>Pseudomonadati</taxon>
        <taxon>Pseudomonadota</taxon>
        <taxon>Gammaproteobacteria</taxon>
        <taxon>Enterobacterales</taxon>
        <taxon>Morganellaceae</taxon>
        <taxon>Xenorhabdus</taxon>
    </lineage>
</organism>
<dbReference type="HOGENOM" id="CLU_3241589_0_0_6"/>